<dbReference type="Pfam" id="PF00929">
    <property type="entry name" value="RNase_T"/>
    <property type="match status" value="1"/>
</dbReference>
<dbReference type="CDD" id="cd06133">
    <property type="entry name" value="ERI-1_3'hExo_like"/>
    <property type="match status" value="1"/>
</dbReference>
<sequence>MNYIIFDLEFNQYYNFKEGQNDEANPKCPFEIIQIGAVKLDTNLNTISTFNKIVRPELYTRIHPYVKEITNITMEQLSTGVSFKETYKEFIQFIDAKSIFCIWGMADIKEFLRNAEYYKLETSSIPKKYINVQQYASKYFNFPRGSNIGLSKAVTLLNIQSNALFHDAFNDAYYTAEVFKKIYNNEMKPKIYNNIIGRYSDRNSSSKGTIDTFNLIKQFEKMFKREMTEEEISIIKLAYIMGKTGQFFKEQKTDTNV</sequence>
<evidence type="ECO:0000256" key="1">
    <source>
        <dbReference type="ARBA" id="ARBA00022722"/>
    </source>
</evidence>
<proteinExistence type="predicted"/>
<dbReference type="EMBL" id="BAAACF010000001">
    <property type="protein sequence ID" value="GAA0724710.1"/>
    <property type="molecule type" value="Genomic_DNA"/>
</dbReference>
<dbReference type="InterPro" id="IPR051274">
    <property type="entry name" value="3-5_Exoribonuclease"/>
</dbReference>
<dbReference type="PANTHER" id="PTHR23044">
    <property type="entry name" value="3'-5' EXONUCLEASE ERI1-RELATED"/>
    <property type="match status" value="1"/>
</dbReference>
<name>A0ABP3U8I3_9CLOT</name>
<keyword evidence="2" id="KW-0378">Hydrolase</keyword>
<keyword evidence="1" id="KW-0540">Nuclease</keyword>
<evidence type="ECO:0000259" key="4">
    <source>
        <dbReference type="SMART" id="SM00479"/>
    </source>
</evidence>
<organism evidence="5 6">
    <name type="scientific">Clostridium malenominatum</name>
    <dbReference type="NCBI Taxonomy" id="1539"/>
    <lineage>
        <taxon>Bacteria</taxon>
        <taxon>Bacillati</taxon>
        <taxon>Bacillota</taxon>
        <taxon>Clostridia</taxon>
        <taxon>Eubacteriales</taxon>
        <taxon>Clostridiaceae</taxon>
        <taxon>Clostridium</taxon>
    </lineage>
</organism>
<comment type="caution">
    <text evidence="5">The sequence shown here is derived from an EMBL/GenBank/DDBJ whole genome shotgun (WGS) entry which is preliminary data.</text>
</comment>
<dbReference type="Proteomes" id="UP001500339">
    <property type="component" value="Unassembled WGS sequence"/>
</dbReference>
<dbReference type="RefSeq" id="WP_343769136.1">
    <property type="nucleotide sequence ID" value="NZ_BAAACF010000001.1"/>
</dbReference>
<dbReference type="InterPro" id="IPR013520">
    <property type="entry name" value="Ribonucl_H"/>
</dbReference>
<dbReference type="InterPro" id="IPR012337">
    <property type="entry name" value="RNaseH-like_sf"/>
</dbReference>
<dbReference type="InterPro" id="IPR036397">
    <property type="entry name" value="RNaseH_sf"/>
</dbReference>
<keyword evidence="3 5" id="KW-0269">Exonuclease</keyword>
<feature type="domain" description="Exonuclease" evidence="4">
    <location>
        <begin position="2"/>
        <end position="188"/>
    </location>
</feature>
<keyword evidence="6" id="KW-1185">Reference proteome</keyword>
<dbReference type="SUPFAM" id="SSF53098">
    <property type="entry name" value="Ribonuclease H-like"/>
    <property type="match status" value="1"/>
</dbReference>
<evidence type="ECO:0000256" key="2">
    <source>
        <dbReference type="ARBA" id="ARBA00022801"/>
    </source>
</evidence>
<dbReference type="GO" id="GO:0004527">
    <property type="term" value="F:exonuclease activity"/>
    <property type="evidence" value="ECO:0007669"/>
    <property type="project" value="UniProtKB-KW"/>
</dbReference>
<evidence type="ECO:0000313" key="5">
    <source>
        <dbReference type="EMBL" id="GAA0724710.1"/>
    </source>
</evidence>
<protein>
    <submittedName>
        <fullName evidence="5">3'-5' exonuclease</fullName>
    </submittedName>
</protein>
<dbReference type="Gene3D" id="3.30.420.10">
    <property type="entry name" value="Ribonuclease H-like superfamily/Ribonuclease H"/>
    <property type="match status" value="1"/>
</dbReference>
<accession>A0ABP3U8I3</accession>
<evidence type="ECO:0000313" key="6">
    <source>
        <dbReference type="Proteomes" id="UP001500339"/>
    </source>
</evidence>
<dbReference type="InterPro" id="IPR047201">
    <property type="entry name" value="ERI-1_3'hExo-like"/>
</dbReference>
<dbReference type="SMART" id="SM00479">
    <property type="entry name" value="EXOIII"/>
    <property type="match status" value="1"/>
</dbReference>
<evidence type="ECO:0000256" key="3">
    <source>
        <dbReference type="ARBA" id="ARBA00022839"/>
    </source>
</evidence>
<gene>
    <name evidence="5" type="ORF">GCM10008905_19070</name>
</gene>
<reference evidence="6" key="1">
    <citation type="journal article" date="2019" name="Int. J. Syst. Evol. Microbiol.">
        <title>The Global Catalogue of Microorganisms (GCM) 10K type strain sequencing project: providing services to taxonomists for standard genome sequencing and annotation.</title>
        <authorList>
            <consortium name="The Broad Institute Genomics Platform"/>
            <consortium name="The Broad Institute Genome Sequencing Center for Infectious Disease"/>
            <person name="Wu L."/>
            <person name="Ma J."/>
        </authorList>
    </citation>
    <scope>NUCLEOTIDE SEQUENCE [LARGE SCALE GENOMIC DNA]</scope>
    <source>
        <strain evidence="6">JCM 1405</strain>
    </source>
</reference>
<dbReference type="PANTHER" id="PTHR23044:SF61">
    <property type="entry name" value="3'-5' EXORIBONUCLEASE 1-RELATED"/>
    <property type="match status" value="1"/>
</dbReference>